<evidence type="ECO:0000256" key="5">
    <source>
        <dbReference type="SAM" id="MobiDB-lite"/>
    </source>
</evidence>
<dbReference type="GeneID" id="9063567"/>
<dbReference type="AlphaFoldDB" id="C5KGD6"/>
<dbReference type="InParanoid" id="C5KGD6"/>
<feature type="region of interest" description="Disordered" evidence="5">
    <location>
        <begin position="610"/>
        <end position="640"/>
    </location>
</feature>
<keyword evidence="2 4" id="KW-0863">Zinc-finger</keyword>
<protein>
    <recommendedName>
        <fullName evidence="6">PHD-type domain-containing protein</fullName>
    </recommendedName>
</protein>
<dbReference type="InterPro" id="IPR013083">
    <property type="entry name" value="Znf_RING/FYVE/PHD"/>
</dbReference>
<dbReference type="InterPro" id="IPR001965">
    <property type="entry name" value="Znf_PHD"/>
</dbReference>
<keyword evidence="3" id="KW-0862">Zinc</keyword>
<keyword evidence="1" id="KW-0479">Metal-binding</keyword>
<proteinExistence type="predicted"/>
<dbReference type="RefSeq" id="XP_002784696.1">
    <property type="nucleotide sequence ID" value="XM_002784650.1"/>
</dbReference>
<evidence type="ECO:0000256" key="3">
    <source>
        <dbReference type="ARBA" id="ARBA00022833"/>
    </source>
</evidence>
<dbReference type="EMBL" id="GG672918">
    <property type="protein sequence ID" value="EER16492.1"/>
    <property type="molecule type" value="Genomic_DNA"/>
</dbReference>
<dbReference type="PANTHER" id="PTHR13793:SF107">
    <property type="entry name" value="BROMODOMAIN-CONTAINING PROTEIN HOMOLOG"/>
    <property type="match status" value="1"/>
</dbReference>
<dbReference type="GO" id="GO:0008270">
    <property type="term" value="F:zinc ion binding"/>
    <property type="evidence" value="ECO:0007669"/>
    <property type="project" value="UniProtKB-KW"/>
</dbReference>
<feature type="compositionally biased region" description="Basic residues" evidence="5">
    <location>
        <begin position="102"/>
        <end position="115"/>
    </location>
</feature>
<dbReference type="Gene3D" id="3.30.40.10">
    <property type="entry name" value="Zinc/RING finger domain, C3HC4 (zinc finger)"/>
    <property type="match status" value="3"/>
</dbReference>
<feature type="domain" description="PHD-type" evidence="6">
    <location>
        <begin position="364"/>
        <end position="415"/>
    </location>
</feature>
<keyword evidence="8" id="KW-1185">Reference proteome</keyword>
<dbReference type="Pfam" id="PF13832">
    <property type="entry name" value="zf-HC5HC2H_2"/>
    <property type="match status" value="2"/>
</dbReference>
<evidence type="ECO:0000256" key="4">
    <source>
        <dbReference type="PROSITE-ProRule" id="PRU00146"/>
    </source>
</evidence>
<feature type="region of interest" description="Disordered" evidence="5">
    <location>
        <begin position="48"/>
        <end position="133"/>
    </location>
</feature>
<evidence type="ECO:0000313" key="7">
    <source>
        <dbReference type="EMBL" id="EER16492.1"/>
    </source>
</evidence>
<dbReference type="PANTHER" id="PTHR13793">
    <property type="entry name" value="PHD FINGER PROTEINS"/>
    <property type="match status" value="1"/>
</dbReference>
<dbReference type="InterPro" id="IPR050701">
    <property type="entry name" value="Histone_Mod_Regulator"/>
</dbReference>
<feature type="compositionally biased region" description="Acidic residues" evidence="5">
    <location>
        <begin position="121"/>
        <end position="133"/>
    </location>
</feature>
<dbReference type="Proteomes" id="UP000007800">
    <property type="component" value="Unassembled WGS sequence"/>
</dbReference>
<gene>
    <name evidence="7" type="ORF">Pmar_PMAR021090</name>
</gene>
<accession>C5KGD6</accession>
<dbReference type="SMART" id="SM00249">
    <property type="entry name" value="PHD"/>
    <property type="match status" value="3"/>
</dbReference>
<evidence type="ECO:0000259" key="6">
    <source>
        <dbReference type="PROSITE" id="PS50016"/>
    </source>
</evidence>
<name>C5KGD6_PERM5</name>
<evidence type="ECO:0000256" key="1">
    <source>
        <dbReference type="ARBA" id="ARBA00022723"/>
    </source>
</evidence>
<dbReference type="GO" id="GO:0006357">
    <property type="term" value="P:regulation of transcription by RNA polymerase II"/>
    <property type="evidence" value="ECO:0007669"/>
    <property type="project" value="TreeGrafter"/>
</dbReference>
<evidence type="ECO:0000256" key="2">
    <source>
        <dbReference type="ARBA" id="ARBA00022771"/>
    </source>
</evidence>
<reference evidence="7 8" key="1">
    <citation type="submission" date="2008-07" db="EMBL/GenBank/DDBJ databases">
        <authorList>
            <person name="El-Sayed N."/>
            <person name="Caler E."/>
            <person name="Inman J."/>
            <person name="Amedeo P."/>
            <person name="Hass B."/>
            <person name="Wortman J."/>
        </authorList>
    </citation>
    <scope>NUCLEOTIDE SEQUENCE [LARGE SCALE GENOMIC DNA]</scope>
    <source>
        <strain evidence="8">ATCC 50983 / TXsc</strain>
    </source>
</reference>
<dbReference type="InterPro" id="IPR019787">
    <property type="entry name" value="Znf_PHD-finger"/>
</dbReference>
<evidence type="ECO:0000313" key="8">
    <source>
        <dbReference type="Proteomes" id="UP000007800"/>
    </source>
</evidence>
<sequence length="775" mass="84036">MEVREGAHELVKGSVKTTFVFGPAGVMDSSTTADLQDQHDHLPPFVNSTIKNPPPSYWLSAVTPTTSGDDHPATTPLFTDKDMVDGSVDGSRLGSSSTTVQKQKKKKKHKRKRRRDRDEAALDESSDVEDDREEIAMESARKLWLEVCNEEPSPAAIMPAMQLLSNAVDATVVPSGGPVVLAPSGIMRPPIQGWVMQLEAAGGAEVDAGPARVEAAITLPCASQMKAQYGRYMREEPPPLTPEVLWVTADGASSSPQPDMPRAGPVRCSTVAMDLRSESLTEAQILRSRLREVVERKRELACRVKARTESFTVARRSINAPVVEKMKALVRARPPPMNVYPHNGDLKPTFGVTTSDDPEGDTSYLVCSICLEPDLARGNQMVVCSGCGVAGHQYCYEISRILDEDSWLCRLCSALENGDASESDDLSCFLCGGDRRCLGGGLMTSVMLRGSIRWIHVRCGMFAWKCRSIPDVERAAMRFSRTESTAPVCGICDKAVGETVRCGSTGCSQHFHVSCATRNALTIPDPTNHNWLIYCRQHMADVDAFGMIDKLTKAIATSPYAEQTEGGFAAAIANSAAASIVNEGYDLYRGVDAEDLWLAWMDPGVAVNDSKTPESVADRPSVLTTPATAPPTTSPSGGPSTQPCVMCLHSDGDLVDIPGGPGVPPGCSAKVHLRCAHWMGLAPVFNFHDLRQGSVIRPRNFLQSCYYCRSVLGITMKCSKCNRSFHPHCAAKNGCTVRLEDYESGIHLSGRSAELWLSRRTVKGGFSVWVDCDAH</sequence>
<dbReference type="Pfam" id="PF13831">
    <property type="entry name" value="PHD_2"/>
    <property type="match status" value="1"/>
</dbReference>
<organism evidence="8">
    <name type="scientific">Perkinsus marinus (strain ATCC 50983 / TXsc)</name>
    <dbReference type="NCBI Taxonomy" id="423536"/>
    <lineage>
        <taxon>Eukaryota</taxon>
        <taxon>Sar</taxon>
        <taxon>Alveolata</taxon>
        <taxon>Perkinsozoa</taxon>
        <taxon>Perkinsea</taxon>
        <taxon>Perkinsida</taxon>
        <taxon>Perkinsidae</taxon>
        <taxon>Perkinsus</taxon>
    </lineage>
</organism>
<dbReference type="OrthoDB" id="164902at2759"/>
<dbReference type="InterPro" id="IPR011011">
    <property type="entry name" value="Znf_FYVE_PHD"/>
</dbReference>
<dbReference type="SUPFAM" id="SSF57903">
    <property type="entry name" value="FYVE/PHD zinc finger"/>
    <property type="match status" value="2"/>
</dbReference>
<dbReference type="PROSITE" id="PS50016">
    <property type="entry name" value="ZF_PHD_2"/>
    <property type="match status" value="1"/>
</dbReference>
<dbReference type="CDD" id="cd15571">
    <property type="entry name" value="ePHD"/>
    <property type="match status" value="1"/>
</dbReference>